<proteinExistence type="predicted"/>
<keyword evidence="1" id="KW-0812">Transmembrane</keyword>
<gene>
    <name evidence="2" type="ORF">B0A49_06288</name>
</gene>
<accession>A0A4U0WM15</accession>
<dbReference type="PANTHER" id="PTHR12459:SF15">
    <property type="entry name" value="TRANSMEMBRANE PROTEIN 135"/>
    <property type="match status" value="1"/>
</dbReference>
<evidence type="ECO:0000256" key="1">
    <source>
        <dbReference type="SAM" id="Phobius"/>
    </source>
</evidence>
<evidence type="ECO:0000313" key="2">
    <source>
        <dbReference type="EMBL" id="TKA63523.1"/>
    </source>
</evidence>
<feature type="transmembrane region" description="Helical" evidence="1">
    <location>
        <begin position="43"/>
        <end position="64"/>
    </location>
</feature>
<dbReference type="Proteomes" id="UP000308768">
    <property type="component" value="Unassembled WGS sequence"/>
</dbReference>
<comment type="caution">
    <text evidence="2">The sequence shown here is derived from an EMBL/GenBank/DDBJ whole genome shotgun (WGS) entry which is preliminary data.</text>
</comment>
<name>A0A4U0WM15_9PEZI</name>
<protein>
    <submittedName>
        <fullName evidence="2">Uncharacterized protein</fullName>
    </submittedName>
</protein>
<keyword evidence="1" id="KW-0472">Membrane</keyword>
<dbReference type="InterPro" id="IPR026749">
    <property type="entry name" value="Tmem135"/>
</dbReference>
<keyword evidence="1" id="KW-1133">Transmembrane helix</keyword>
<dbReference type="PANTHER" id="PTHR12459">
    <property type="entry name" value="TRANSMEMBRANE PROTEIN 135-RELATED"/>
    <property type="match status" value="1"/>
</dbReference>
<reference evidence="2 3" key="1">
    <citation type="submission" date="2017-03" db="EMBL/GenBank/DDBJ databases">
        <title>Genomes of endolithic fungi from Antarctica.</title>
        <authorList>
            <person name="Coleine C."/>
            <person name="Masonjones S."/>
            <person name="Stajich J.E."/>
        </authorList>
    </citation>
    <scope>NUCLEOTIDE SEQUENCE [LARGE SCALE GENOMIC DNA]</scope>
    <source>
        <strain evidence="2 3">CCFEE 5187</strain>
    </source>
</reference>
<organism evidence="2 3">
    <name type="scientific">Cryomyces minteri</name>
    <dbReference type="NCBI Taxonomy" id="331657"/>
    <lineage>
        <taxon>Eukaryota</taxon>
        <taxon>Fungi</taxon>
        <taxon>Dikarya</taxon>
        <taxon>Ascomycota</taxon>
        <taxon>Pezizomycotina</taxon>
        <taxon>Dothideomycetes</taxon>
        <taxon>Dothideomycetes incertae sedis</taxon>
        <taxon>Cryomyces</taxon>
    </lineage>
</organism>
<dbReference type="EMBL" id="NAJN01001390">
    <property type="protein sequence ID" value="TKA63523.1"/>
    <property type="molecule type" value="Genomic_DNA"/>
</dbReference>
<dbReference type="AlphaFoldDB" id="A0A4U0WM15"/>
<feature type="non-terminal residue" evidence="2">
    <location>
        <position position="1"/>
    </location>
</feature>
<sequence>RALDATRSAAFLAAFIALFYYGVCLSRTRLGPRLLSARAVTPMMWDSGLCVGAGCALCGAAVLVEQASRRTEIALFVAPRAAATVLPRRYDAQYRWREQAVFAISAAVVFTVAGERPERVRGVLGGLLQGVLSTE</sequence>
<dbReference type="OrthoDB" id="4021778at2759"/>
<keyword evidence="3" id="KW-1185">Reference proteome</keyword>
<evidence type="ECO:0000313" key="3">
    <source>
        <dbReference type="Proteomes" id="UP000308768"/>
    </source>
</evidence>
<feature type="transmembrane region" description="Helical" evidence="1">
    <location>
        <begin position="7"/>
        <end position="23"/>
    </location>
</feature>